<dbReference type="InterPro" id="IPR012722">
    <property type="entry name" value="Chap_CCT_zeta"/>
</dbReference>
<comment type="subcellular location">
    <subcellularLocation>
        <location evidence="1">Cytoplasm</location>
    </subcellularLocation>
</comment>
<keyword evidence="9" id="KW-1185">Reference proteome</keyword>
<evidence type="ECO:0000256" key="3">
    <source>
        <dbReference type="ARBA" id="ARBA00022490"/>
    </source>
</evidence>
<dbReference type="Gene3D" id="3.50.7.10">
    <property type="entry name" value="GroEL"/>
    <property type="match status" value="1"/>
</dbReference>
<protein>
    <submittedName>
        <fullName evidence="8">T-complex protein 1 subunit zeta 2</fullName>
    </submittedName>
</protein>
<dbReference type="InterPro" id="IPR017998">
    <property type="entry name" value="Chaperone_TCP-1"/>
</dbReference>
<evidence type="ECO:0000256" key="7">
    <source>
        <dbReference type="RuleBase" id="RU004187"/>
    </source>
</evidence>
<dbReference type="InterPro" id="IPR027410">
    <property type="entry name" value="TCP-1-like_intermed_sf"/>
</dbReference>
<dbReference type="InterPro" id="IPR027413">
    <property type="entry name" value="GROEL-like_equatorial_sf"/>
</dbReference>
<evidence type="ECO:0000313" key="9">
    <source>
        <dbReference type="Proteomes" id="UP001141327"/>
    </source>
</evidence>
<dbReference type="InterPro" id="IPR002423">
    <property type="entry name" value="Cpn60/GroEL/TCP-1"/>
</dbReference>
<dbReference type="Gene3D" id="3.30.260.10">
    <property type="entry name" value="TCP-1-like chaperonin intermediate domain"/>
    <property type="match status" value="1"/>
</dbReference>
<evidence type="ECO:0000256" key="2">
    <source>
        <dbReference type="ARBA" id="ARBA00008020"/>
    </source>
</evidence>
<dbReference type="Proteomes" id="UP001141327">
    <property type="component" value="Unassembled WGS sequence"/>
</dbReference>
<dbReference type="InterPro" id="IPR027409">
    <property type="entry name" value="GroEL-like_apical_dom_sf"/>
</dbReference>
<dbReference type="SUPFAM" id="SSF48592">
    <property type="entry name" value="GroEL equatorial domain-like"/>
    <property type="match status" value="1"/>
</dbReference>
<evidence type="ECO:0000313" key="8">
    <source>
        <dbReference type="EMBL" id="KAJ4454732.1"/>
    </source>
</evidence>
<proteinExistence type="inferred from homology"/>
<accession>A0ABQ8U8P9</accession>
<dbReference type="PRINTS" id="PR00304">
    <property type="entry name" value="TCOMPLEXTCP1"/>
</dbReference>
<dbReference type="NCBIfam" id="TIGR02347">
    <property type="entry name" value="chap_CCT_zeta"/>
    <property type="match status" value="1"/>
</dbReference>
<keyword evidence="4 7" id="KW-0547">Nucleotide-binding</keyword>
<sequence>MAQSTALQFNIAAAKGLMEVLRTNVGPTGTLKMLVGGSGDIRITKDGARLLSEMQIQLPTAQMLSRTATAVDDEVGDGTSSIILFIGELCHIAERYLNERVHPRILVDGFQLALRKALEVLDSMKLALPMNRETLLGVARTALGTKLNPELTNVMAPIVTDAVQIVHRPENRDLDLHMVEIMHMQHRLATDTQLVRGLVLDHGCRHPDMPRRLTRCHILICNVSLEYEKSEVNSTFAFSSAEQREKLVEAERKVTDDRVRKIIALKRKVCEDGSTFVVINQKGIDPLSLDSFAKEGMMGLRRAKKRNMERLALACGGVCCNSVDELTPEVLGYAGLVYEQTLGEEKYTFVEEVREPHSCTILVKGPNAHTIGQLKDALRDGLRACRNAVVDGGVVLGAGAFELACSEALMTYARTLTTTAVSGVKAVAEALLIIPKVLAINSGFDPIECLVKLQEEHAQGNKVGLDVVTGEPIDPQSGAIFDNYVVKRQILNSAIVMTSQLLLVDEVLKAGKAGAPAPQQ</sequence>
<dbReference type="SUPFAM" id="SSF54849">
    <property type="entry name" value="GroEL-intermediate domain like"/>
    <property type="match status" value="1"/>
</dbReference>
<evidence type="ECO:0000256" key="5">
    <source>
        <dbReference type="ARBA" id="ARBA00022840"/>
    </source>
</evidence>
<dbReference type="PANTHER" id="PTHR11353">
    <property type="entry name" value="CHAPERONIN"/>
    <property type="match status" value="1"/>
</dbReference>
<name>A0ABQ8U8P9_9EUKA</name>
<keyword evidence="3" id="KW-0963">Cytoplasm</keyword>
<dbReference type="EMBL" id="JAPMOS010000137">
    <property type="protein sequence ID" value="KAJ4454732.1"/>
    <property type="molecule type" value="Genomic_DNA"/>
</dbReference>
<evidence type="ECO:0000256" key="4">
    <source>
        <dbReference type="ARBA" id="ARBA00022741"/>
    </source>
</evidence>
<keyword evidence="5 7" id="KW-0067">ATP-binding</keyword>
<dbReference type="CDD" id="cd03342">
    <property type="entry name" value="TCP1_zeta"/>
    <property type="match status" value="1"/>
</dbReference>
<evidence type="ECO:0000256" key="1">
    <source>
        <dbReference type="ARBA" id="ARBA00004496"/>
    </source>
</evidence>
<dbReference type="Gene3D" id="1.10.560.10">
    <property type="entry name" value="GroEL-like equatorial domain"/>
    <property type="match status" value="1"/>
</dbReference>
<organism evidence="8 9">
    <name type="scientific">Paratrimastix pyriformis</name>
    <dbReference type="NCBI Taxonomy" id="342808"/>
    <lineage>
        <taxon>Eukaryota</taxon>
        <taxon>Metamonada</taxon>
        <taxon>Preaxostyla</taxon>
        <taxon>Paratrimastigidae</taxon>
        <taxon>Paratrimastix</taxon>
    </lineage>
</organism>
<dbReference type="SUPFAM" id="SSF52029">
    <property type="entry name" value="GroEL apical domain-like"/>
    <property type="match status" value="1"/>
</dbReference>
<dbReference type="Pfam" id="PF00118">
    <property type="entry name" value="Cpn60_TCP1"/>
    <property type="match status" value="1"/>
</dbReference>
<evidence type="ECO:0000256" key="6">
    <source>
        <dbReference type="ARBA" id="ARBA00023186"/>
    </source>
</evidence>
<gene>
    <name evidence="8" type="ORF">PAPYR_10494</name>
</gene>
<reference evidence="8" key="1">
    <citation type="journal article" date="2022" name="bioRxiv">
        <title>Genomics of Preaxostyla Flagellates Illuminates Evolutionary Transitions and the Path Towards Mitochondrial Loss.</title>
        <authorList>
            <person name="Novak L.V.F."/>
            <person name="Treitli S.C."/>
            <person name="Pyrih J."/>
            <person name="Halakuc P."/>
            <person name="Pipaliya S.V."/>
            <person name="Vacek V."/>
            <person name="Brzon O."/>
            <person name="Soukal P."/>
            <person name="Eme L."/>
            <person name="Dacks J.B."/>
            <person name="Karnkowska A."/>
            <person name="Elias M."/>
            <person name="Hampl V."/>
        </authorList>
    </citation>
    <scope>NUCLEOTIDE SEQUENCE</scope>
    <source>
        <strain evidence="8">RCP-MX</strain>
    </source>
</reference>
<comment type="similarity">
    <text evidence="2 7">Belongs to the TCP-1 chaperonin family.</text>
</comment>
<comment type="caution">
    <text evidence="8">The sequence shown here is derived from an EMBL/GenBank/DDBJ whole genome shotgun (WGS) entry which is preliminary data.</text>
</comment>
<keyword evidence="6 7" id="KW-0143">Chaperone</keyword>